<protein>
    <recommendedName>
        <fullName evidence="8">Peptidase S54 rhomboid domain-containing protein</fullName>
    </recommendedName>
</protein>
<keyword evidence="10" id="KW-1185">Reference proteome</keyword>
<dbReference type="EMBL" id="PUFI01000014">
    <property type="protein sequence ID" value="TDG67919.1"/>
    <property type="molecule type" value="Genomic_DNA"/>
</dbReference>
<evidence type="ECO:0000256" key="5">
    <source>
        <dbReference type="ARBA" id="ARBA00022989"/>
    </source>
</evidence>
<dbReference type="Gene3D" id="1.20.1540.10">
    <property type="entry name" value="Rhomboid-like"/>
    <property type="match status" value="1"/>
</dbReference>
<keyword evidence="3 7" id="KW-0812">Transmembrane</keyword>
<keyword evidence="5 7" id="KW-1133">Transmembrane helix</keyword>
<evidence type="ECO:0000313" key="10">
    <source>
        <dbReference type="Proteomes" id="UP000295681"/>
    </source>
</evidence>
<dbReference type="SUPFAM" id="SSF144091">
    <property type="entry name" value="Rhomboid-like"/>
    <property type="match status" value="1"/>
</dbReference>
<proteinExistence type="inferred from homology"/>
<dbReference type="PANTHER" id="PTHR43731">
    <property type="entry name" value="RHOMBOID PROTEASE"/>
    <property type="match status" value="1"/>
</dbReference>
<comment type="similarity">
    <text evidence="2">Belongs to the peptidase S54 family.</text>
</comment>
<evidence type="ECO:0000256" key="1">
    <source>
        <dbReference type="ARBA" id="ARBA00004141"/>
    </source>
</evidence>
<feature type="transmembrane region" description="Helical" evidence="7">
    <location>
        <begin position="156"/>
        <end position="172"/>
    </location>
</feature>
<feature type="transmembrane region" description="Helical" evidence="7">
    <location>
        <begin position="178"/>
        <end position="199"/>
    </location>
</feature>
<feature type="transmembrane region" description="Helical" evidence="7">
    <location>
        <begin position="12"/>
        <end position="30"/>
    </location>
</feature>
<gene>
    <name evidence="9" type="ORF">C5L23_000225</name>
</gene>
<dbReference type="RefSeq" id="WP_010007351.1">
    <property type="nucleotide sequence ID" value="NZ_JAGYGP010000001.1"/>
</dbReference>
<feature type="transmembrane region" description="Helical" evidence="7">
    <location>
        <begin position="126"/>
        <end position="144"/>
    </location>
</feature>
<evidence type="ECO:0000256" key="2">
    <source>
        <dbReference type="ARBA" id="ARBA00009045"/>
    </source>
</evidence>
<accession>A0A4R5N7P4</accession>
<keyword evidence="6 7" id="KW-0472">Membrane</keyword>
<dbReference type="Pfam" id="PF01694">
    <property type="entry name" value="Rhomboid"/>
    <property type="match status" value="1"/>
</dbReference>
<evidence type="ECO:0000259" key="8">
    <source>
        <dbReference type="Pfam" id="PF01694"/>
    </source>
</evidence>
<dbReference type="AlphaFoldDB" id="A0A4R5N7P4"/>
<dbReference type="Proteomes" id="UP000295681">
    <property type="component" value="Unassembled WGS sequence"/>
</dbReference>
<organism evidence="9 10">
    <name type="scientific">Leuconostoc fallax</name>
    <dbReference type="NCBI Taxonomy" id="1251"/>
    <lineage>
        <taxon>Bacteria</taxon>
        <taxon>Bacillati</taxon>
        <taxon>Bacillota</taxon>
        <taxon>Bacilli</taxon>
        <taxon>Lactobacillales</taxon>
        <taxon>Lactobacillaceae</taxon>
        <taxon>Leuconostoc</taxon>
    </lineage>
</organism>
<comment type="caution">
    <text evidence="9">The sequence shown here is derived from an EMBL/GenBank/DDBJ whole genome shotgun (WGS) entry which is preliminary data.</text>
</comment>
<dbReference type="InterPro" id="IPR035952">
    <property type="entry name" value="Rhomboid-like_sf"/>
</dbReference>
<dbReference type="InterPro" id="IPR050925">
    <property type="entry name" value="Rhomboid_protease_S54"/>
</dbReference>
<dbReference type="GO" id="GO:0016020">
    <property type="term" value="C:membrane"/>
    <property type="evidence" value="ECO:0007669"/>
    <property type="project" value="UniProtKB-SubCell"/>
</dbReference>
<comment type="subcellular location">
    <subcellularLocation>
        <location evidence="1">Membrane</location>
        <topology evidence="1">Multi-pass membrane protein</topology>
    </subcellularLocation>
</comment>
<name>A0A4R5N7P4_9LACO</name>
<evidence type="ECO:0000256" key="4">
    <source>
        <dbReference type="ARBA" id="ARBA00022801"/>
    </source>
</evidence>
<feature type="transmembrane region" description="Helical" evidence="7">
    <location>
        <begin position="206"/>
        <end position="225"/>
    </location>
</feature>
<evidence type="ECO:0000256" key="6">
    <source>
        <dbReference type="ARBA" id="ARBA00023136"/>
    </source>
</evidence>
<evidence type="ECO:0000313" key="9">
    <source>
        <dbReference type="EMBL" id="TDG67919.1"/>
    </source>
</evidence>
<dbReference type="PANTHER" id="PTHR43731:SF14">
    <property type="entry name" value="PRESENILIN-ASSOCIATED RHOMBOID-LIKE PROTEIN, MITOCHONDRIAL"/>
    <property type="match status" value="1"/>
</dbReference>
<reference evidence="9 10" key="1">
    <citation type="journal article" date="2019" name="Appl. Microbiol. Biotechnol.">
        <title>Uncovering carbohydrate metabolism through a genotype-phenotype association study of 56 lactic acid bacteria genomes.</title>
        <authorList>
            <person name="Buron-Moles G."/>
            <person name="Chailyan A."/>
            <person name="Dolejs I."/>
            <person name="Forster J."/>
            <person name="Miks M.H."/>
        </authorList>
    </citation>
    <scope>NUCLEOTIDE SEQUENCE [LARGE SCALE GENOMIC DNA]</scope>
    <source>
        <strain evidence="9 10">ATCC 700006</strain>
    </source>
</reference>
<feature type="domain" description="Peptidase S54 rhomboid" evidence="8">
    <location>
        <begin position="60"/>
        <end position="194"/>
    </location>
</feature>
<keyword evidence="4" id="KW-0378">Hydrolase</keyword>
<evidence type="ECO:0000256" key="7">
    <source>
        <dbReference type="SAM" id="Phobius"/>
    </source>
</evidence>
<dbReference type="InterPro" id="IPR022764">
    <property type="entry name" value="Peptidase_S54_rhomboid_dom"/>
</dbReference>
<sequence>MNVMNEIKKQYQIAPVTTILLFFTILIYLVEVVLSGANTQNGRFLVEMGAKWGPYIQYQHEYWRLLTPIFLHAGMMHIIMNMITLWFIGPLAERYFGSRKYLLLYLFGGVMGNILSYLFSPLSISVGASSSLFALFGGLLIYSIQFKYDTQIRSQGMLLGVFVVLNLASGLMSPDIDMLGHVGGLVGGLLFAIAFGFAGRSGKFPILWRLTAILVMVLTVGLVLLRGNL</sequence>
<feature type="transmembrane region" description="Helical" evidence="7">
    <location>
        <begin position="69"/>
        <end position="89"/>
    </location>
</feature>
<feature type="transmembrane region" description="Helical" evidence="7">
    <location>
        <begin position="101"/>
        <end position="120"/>
    </location>
</feature>
<evidence type="ECO:0000256" key="3">
    <source>
        <dbReference type="ARBA" id="ARBA00022692"/>
    </source>
</evidence>
<dbReference type="GO" id="GO:0004252">
    <property type="term" value="F:serine-type endopeptidase activity"/>
    <property type="evidence" value="ECO:0007669"/>
    <property type="project" value="InterPro"/>
</dbReference>
<dbReference type="STRING" id="907931.GCA_000165675_01308"/>